<evidence type="ECO:0000313" key="3">
    <source>
        <dbReference type="Proteomes" id="UP000803844"/>
    </source>
</evidence>
<dbReference type="AlphaFoldDB" id="A0A9P5CUD0"/>
<feature type="region of interest" description="Disordered" evidence="1">
    <location>
        <begin position="207"/>
        <end position="226"/>
    </location>
</feature>
<protein>
    <submittedName>
        <fullName evidence="2">Uncharacterized protein</fullName>
    </submittedName>
</protein>
<dbReference type="Proteomes" id="UP000803844">
    <property type="component" value="Unassembled WGS sequence"/>
</dbReference>
<accession>A0A9P5CUD0</accession>
<dbReference type="OrthoDB" id="5230413at2759"/>
<dbReference type="RefSeq" id="XP_040781292.1">
    <property type="nucleotide sequence ID" value="XM_040920021.1"/>
</dbReference>
<keyword evidence="3" id="KW-1185">Reference proteome</keyword>
<evidence type="ECO:0000256" key="1">
    <source>
        <dbReference type="SAM" id="MobiDB-lite"/>
    </source>
</evidence>
<dbReference type="GeneID" id="63837150"/>
<organism evidence="2 3">
    <name type="scientific">Cryphonectria parasitica (strain ATCC 38755 / EP155)</name>
    <dbReference type="NCBI Taxonomy" id="660469"/>
    <lineage>
        <taxon>Eukaryota</taxon>
        <taxon>Fungi</taxon>
        <taxon>Dikarya</taxon>
        <taxon>Ascomycota</taxon>
        <taxon>Pezizomycotina</taxon>
        <taxon>Sordariomycetes</taxon>
        <taxon>Sordariomycetidae</taxon>
        <taxon>Diaporthales</taxon>
        <taxon>Cryphonectriaceae</taxon>
        <taxon>Cryphonectria-Endothia species complex</taxon>
        <taxon>Cryphonectria</taxon>
    </lineage>
</organism>
<dbReference type="EMBL" id="MU032344">
    <property type="protein sequence ID" value="KAF3770331.1"/>
    <property type="molecule type" value="Genomic_DNA"/>
</dbReference>
<evidence type="ECO:0000313" key="2">
    <source>
        <dbReference type="EMBL" id="KAF3770331.1"/>
    </source>
</evidence>
<feature type="region of interest" description="Disordered" evidence="1">
    <location>
        <begin position="79"/>
        <end position="110"/>
    </location>
</feature>
<reference evidence="2" key="1">
    <citation type="journal article" date="2020" name="Phytopathology">
        <title>Genome sequence of the chestnut blight fungus Cryphonectria parasitica EP155: A fundamental resource for an archetypical invasive plant pathogen.</title>
        <authorList>
            <person name="Crouch J.A."/>
            <person name="Dawe A."/>
            <person name="Aerts A."/>
            <person name="Barry K."/>
            <person name="Churchill A.C.L."/>
            <person name="Grimwood J."/>
            <person name="Hillman B."/>
            <person name="Milgroom M.G."/>
            <person name="Pangilinan J."/>
            <person name="Smith M."/>
            <person name="Salamov A."/>
            <person name="Schmutz J."/>
            <person name="Yadav J."/>
            <person name="Grigoriev I.V."/>
            <person name="Nuss D."/>
        </authorList>
    </citation>
    <scope>NUCLEOTIDE SEQUENCE</scope>
    <source>
        <strain evidence="2">EP155</strain>
    </source>
</reference>
<gene>
    <name evidence="2" type="ORF">M406DRAFT_325778</name>
</gene>
<proteinExistence type="predicted"/>
<comment type="caution">
    <text evidence="2">The sequence shown here is derived from an EMBL/GenBank/DDBJ whole genome shotgun (WGS) entry which is preliminary data.</text>
</comment>
<name>A0A9P5CUD0_CRYP1</name>
<feature type="compositionally biased region" description="Basic and acidic residues" evidence="1">
    <location>
        <begin position="207"/>
        <end position="219"/>
    </location>
</feature>
<sequence length="226" mass="25160">MAASSDVAVQMAVAQAKADIALALTEQFQKELNNLRDALEQATKENKALRSENESLRSRLQVGAAEGEEDVLLNNLEEEEAEAGTGRPPPEGHIFSNGGPYRPSKNERADTTRLKQELNRWTQAHGYSVKIMRSKLTGARVKLVVTCVLAGKPNLMDEQRRREKANMGCRINKPRVSKLRDCPLRFLLQEIVQGSGTFVVQHSDLPTHQRCNHEPDRSLRQLGAGL</sequence>